<feature type="transmembrane region" description="Helical" evidence="6">
    <location>
        <begin position="425"/>
        <end position="441"/>
    </location>
</feature>
<organism evidence="8 9">
    <name type="scientific">Patiria miniata</name>
    <name type="common">Bat star</name>
    <name type="synonym">Asterina miniata</name>
    <dbReference type="NCBI Taxonomy" id="46514"/>
    <lineage>
        <taxon>Eukaryota</taxon>
        <taxon>Metazoa</taxon>
        <taxon>Echinodermata</taxon>
        <taxon>Eleutherozoa</taxon>
        <taxon>Asterozoa</taxon>
        <taxon>Asteroidea</taxon>
        <taxon>Valvatacea</taxon>
        <taxon>Valvatida</taxon>
        <taxon>Asterinidae</taxon>
        <taxon>Patiria</taxon>
    </lineage>
</organism>
<feature type="compositionally biased region" description="Basic and acidic residues" evidence="5">
    <location>
        <begin position="550"/>
        <end position="559"/>
    </location>
</feature>
<dbReference type="GO" id="GO:0022857">
    <property type="term" value="F:transmembrane transporter activity"/>
    <property type="evidence" value="ECO:0007669"/>
    <property type="project" value="InterPro"/>
</dbReference>
<feature type="transmembrane region" description="Helical" evidence="6">
    <location>
        <begin position="172"/>
        <end position="190"/>
    </location>
</feature>
<dbReference type="Pfam" id="PF00083">
    <property type="entry name" value="Sugar_tr"/>
    <property type="match status" value="2"/>
</dbReference>
<keyword evidence="2 6" id="KW-0812">Transmembrane</keyword>
<dbReference type="EnsemblMetazoa" id="XM_038188852.1">
    <property type="protein sequence ID" value="XP_038044780.1"/>
    <property type="gene ID" value="LOC119719408"/>
</dbReference>
<dbReference type="Proteomes" id="UP000887568">
    <property type="component" value="Unplaced"/>
</dbReference>
<dbReference type="PROSITE" id="PS00216">
    <property type="entry name" value="SUGAR_TRANSPORT_1"/>
    <property type="match status" value="1"/>
</dbReference>
<evidence type="ECO:0000256" key="5">
    <source>
        <dbReference type="SAM" id="MobiDB-lite"/>
    </source>
</evidence>
<reference evidence="8" key="1">
    <citation type="submission" date="2022-11" db="UniProtKB">
        <authorList>
            <consortium name="EnsemblMetazoa"/>
        </authorList>
    </citation>
    <scope>IDENTIFICATION</scope>
</reference>
<comment type="subcellular location">
    <subcellularLocation>
        <location evidence="1">Membrane</location>
        <topology evidence="1">Multi-pass membrane protein</topology>
    </subcellularLocation>
</comment>
<feature type="region of interest" description="Disordered" evidence="5">
    <location>
        <begin position="545"/>
        <end position="569"/>
    </location>
</feature>
<proteinExistence type="predicted"/>
<accession>A0A913Z266</accession>
<dbReference type="InterPro" id="IPR005829">
    <property type="entry name" value="Sugar_transporter_CS"/>
</dbReference>
<keyword evidence="4 6" id="KW-0472">Membrane</keyword>
<dbReference type="RefSeq" id="XP_038044780.1">
    <property type="nucleotide sequence ID" value="XM_038188852.1"/>
</dbReference>
<dbReference type="AlphaFoldDB" id="A0A913Z266"/>
<protein>
    <recommendedName>
        <fullName evidence="7">Major facilitator superfamily (MFS) profile domain-containing protein</fullName>
    </recommendedName>
</protein>
<dbReference type="CDD" id="cd17317">
    <property type="entry name" value="MFS_SLC22"/>
    <property type="match status" value="1"/>
</dbReference>
<dbReference type="OrthoDB" id="2261376at2759"/>
<feature type="region of interest" description="Disordered" evidence="5">
    <location>
        <begin position="315"/>
        <end position="346"/>
    </location>
</feature>
<name>A0A913Z266_PATMI</name>
<dbReference type="OMA" id="ICVAYCL"/>
<evidence type="ECO:0000256" key="1">
    <source>
        <dbReference type="ARBA" id="ARBA00004141"/>
    </source>
</evidence>
<dbReference type="InterPro" id="IPR005828">
    <property type="entry name" value="MFS_sugar_transport-like"/>
</dbReference>
<feature type="compositionally biased region" description="Acidic residues" evidence="5">
    <location>
        <begin position="560"/>
        <end position="569"/>
    </location>
</feature>
<feature type="transmembrane region" description="Helical" evidence="6">
    <location>
        <begin position="232"/>
        <end position="251"/>
    </location>
</feature>
<feature type="transmembrane region" description="Helical" evidence="6">
    <location>
        <begin position="394"/>
        <end position="413"/>
    </location>
</feature>
<evidence type="ECO:0000313" key="8">
    <source>
        <dbReference type="EnsemblMetazoa" id="XP_038044780.1"/>
    </source>
</evidence>
<feature type="transmembrane region" description="Helical" evidence="6">
    <location>
        <begin position="488"/>
        <end position="510"/>
    </location>
</feature>
<dbReference type="PANTHER" id="PTHR24064">
    <property type="entry name" value="SOLUTE CARRIER FAMILY 22 MEMBER"/>
    <property type="match status" value="1"/>
</dbReference>
<dbReference type="GO" id="GO:0016020">
    <property type="term" value="C:membrane"/>
    <property type="evidence" value="ECO:0007669"/>
    <property type="project" value="UniProtKB-SubCell"/>
</dbReference>
<sequence>MMDVDASLTLLGGFGLVQSLNFLVYLLCSGSSGWLLTGVSFTIGEPDGYRCSLPPINGTGVGDTVFAEECELIHEDEEAGKNVTTGCLYGWDYDSIHGETSSVTDLELVCDRAILAGTLTSIHFGGALAGSYVLGQLSDLFGRRLIVFGSVIAVVVTGTGLSFTWSFGLMCFLRFLNGCCIPGLLTVSYVRQIEMFTPNRRVRAQLCSEMAWVIGICLLSPMAYLLPNWRDFQLTISLLCIPLIPLVWFSFESIRWLVLKGRVEEAEEILQRIAKSKNISHTGYFLLDQQDPDLQNGNQPSKVDAIELETKPALENEGSNPEKPPLEDQDSVPAVDDSKRQSPGSKTNKATILDLFKTRALIMQTLFVFFCWFASSVVYYGFFINAGNLVGNKYLNFFLISLTEAPCYIINYFVMTRLGRRRPLIFYYLVSGVACVVTGVIPAETADGTDLTVVILVIALIGKLFASAAFDVLYLATAEIFPTILRSAAVGAASVVSRAGGMVAPFIVYLNVIHNSIPMIVFGVVSLVAGLLVLPLPETNNRALPETLDDGAKLTSKEPTEDDASPAEV</sequence>
<feature type="transmembrane region" description="Helical" evidence="6">
    <location>
        <begin position="145"/>
        <end position="166"/>
    </location>
</feature>
<evidence type="ECO:0000313" key="9">
    <source>
        <dbReference type="Proteomes" id="UP000887568"/>
    </source>
</evidence>
<dbReference type="GeneID" id="119719408"/>
<feature type="transmembrane region" description="Helical" evidence="6">
    <location>
        <begin position="516"/>
        <end position="534"/>
    </location>
</feature>
<dbReference type="SUPFAM" id="SSF103473">
    <property type="entry name" value="MFS general substrate transporter"/>
    <property type="match status" value="1"/>
</dbReference>
<dbReference type="InterPro" id="IPR036259">
    <property type="entry name" value="MFS_trans_sf"/>
</dbReference>
<evidence type="ECO:0000256" key="6">
    <source>
        <dbReference type="SAM" id="Phobius"/>
    </source>
</evidence>
<feature type="transmembrane region" description="Helical" evidence="6">
    <location>
        <begin position="453"/>
        <end position="476"/>
    </location>
</feature>
<keyword evidence="3 6" id="KW-1133">Transmembrane helix</keyword>
<feature type="domain" description="Major facilitator superfamily (MFS) profile" evidence="7">
    <location>
        <begin position="78"/>
        <end position="541"/>
    </location>
</feature>
<feature type="transmembrane region" description="Helical" evidence="6">
    <location>
        <begin position="361"/>
        <end position="382"/>
    </location>
</feature>
<feature type="transmembrane region" description="Helical" evidence="6">
    <location>
        <begin position="6"/>
        <end position="28"/>
    </location>
</feature>
<feature type="transmembrane region" description="Helical" evidence="6">
    <location>
        <begin position="210"/>
        <end position="226"/>
    </location>
</feature>
<dbReference type="Gene3D" id="1.20.1250.20">
    <property type="entry name" value="MFS general substrate transporter like domains"/>
    <property type="match status" value="1"/>
</dbReference>
<evidence type="ECO:0000256" key="3">
    <source>
        <dbReference type="ARBA" id="ARBA00022989"/>
    </source>
</evidence>
<dbReference type="InterPro" id="IPR020846">
    <property type="entry name" value="MFS_dom"/>
</dbReference>
<keyword evidence="9" id="KW-1185">Reference proteome</keyword>
<evidence type="ECO:0000259" key="7">
    <source>
        <dbReference type="PROSITE" id="PS50850"/>
    </source>
</evidence>
<dbReference type="PROSITE" id="PS50850">
    <property type="entry name" value="MFS"/>
    <property type="match status" value="1"/>
</dbReference>
<evidence type="ECO:0000256" key="2">
    <source>
        <dbReference type="ARBA" id="ARBA00022692"/>
    </source>
</evidence>
<evidence type="ECO:0000256" key="4">
    <source>
        <dbReference type="ARBA" id="ARBA00023136"/>
    </source>
</evidence>